<proteinExistence type="predicted"/>
<protein>
    <submittedName>
        <fullName evidence="1">Mitogen-activated protein kinase kinase kinase kinase</fullName>
    </submittedName>
</protein>
<keyword evidence="2" id="KW-1185">Reference proteome</keyword>
<comment type="caution">
    <text evidence="1">The sequence shown here is derived from an EMBL/GenBank/DDBJ whole genome shotgun (WGS) entry which is preliminary data.</text>
</comment>
<evidence type="ECO:0000313" key="2">
    <source>
        <dbReference type="Proteomes" id="UP000325081"/>
    </source>
</evidence>
<dbReference type="AlphaFoldDB" id="A0A5A7QR09"/>
<dbReference type="EMBL" id="BKCP01008070">
    <property type="protein sequence ID" value="GER47785.1"/>
    <property type="molecule type" value="Genomic_DNA"/>
</dbReference>
<evidence type="ECO:0000313" key="1">
    <source>
        <dbReference type="EMBL" id="GER47785.1"/>
    </source>
</evidence>
<accession>A0A5A7QR09</accession>
<organism evidence="1 2">
    <name type="scientific">Striga asiatica</name>
    <name type="common">Asiatic witchweed</name>
    <name type="synonym">Buchnera asiatica</name>
    <dbReference type="NCBI Taxonomy" id="4170"/>
    <lineage>
        <taxon>Eukaryota</taxon>
        <taxon>Viridiplantae</taxon>
        <taxon>Streptophyta</taxon>
        <taxon>Embryophyta</taxon>
        <taxon>Tracheophyta</taxon>
        <taxon>Spermatophyta</taxon>
        <taxon>Magnoliopsida</taxon>
        <taxon>eudicotyledons</taxon>
        <taxon>Gunneridae</taxon>
        <taxon>Pentapetalae</taxon>
        <taxon>asterids</taxon>
        <taxon>lamiids</taxon>
        <taxon>Lamiales</taxon>
        <taxon>Orobanchaceae</taxon>
        <taxon>Buchnereae</taxon>
        <taxon>Striga</taxon>
    </lineage>
</organism>
<name>A0A5A7QR09_STRAF</name>
<dbReference type="Proteomes" id="UP000325081">
    <property type="component" value="Unassembled WGS sequence"/>
</dbReference>
<keyword evidence="1" id="KW-0808">Transferase</keyword>
<reference evidence="2" key="1">
    <citation type="journal article" date="2019" name="Curr. Biol.">
        <title>Genome Sequence of Striga asiatica Provides Insight into the Evolution of Plant Parasitism.</title>
        <authorList>
            <person name="Yoshida S."/>
            <person name="Kim S."/>
            <person name="Wafula E.K."/>
            <person name="Tanskanen J."/>
            <person name="Kim Y.M."/>
            <person name="Honaas L."/>
            <person name="Yang Z."/>
            <person name="Spallek T."/>
            <person name="Conn C.E."/>
            <person name="Ichihashi Y."/>
            <person name="Cheong K."/>
            <person name="Cui S."/>
            <person name="Der J.P."/>
            <person name="Gundlach H."/>
            <person name="Jiao Y."/>
            <person name="Hori C."/>
            <person name="Ishida J.K."/>
            <person name="Kasahara H."/>
            <person name="Kiba T."/>
            <person name="Kim M.S."/>
            <person name="Koo N."/>
            <person name="Laohavisit A."/>
            <person name="Lee Y.H."/>
            <person name="Lumba S."/>
            <person name="McCourt P."/>
            <person name="Mortimer J.C."/>
            <person name="Mutuku J.M."/>
            <person name="Nomura T."/>
            <person name="Sasaki-Sekimoto Y."/>
            <person name="Seto Y."/>
            <person name="Wang Y."/>
            <person name="Wakatake T."/>
            <person name="Sakakibara H."/>
            <person name="Demura T."/>
            <person name="Yamaguchi S."/>
            <person name="Yoneyama K."/>
            <person name="Manabe R.I."/>
            <person name="Nelson D.C."/>
            <person name="Schulman A.H."/>
            <person name="Timko M.P."/>
            <person name="dePamphilis C.W."/>
            <person name="Choi D."/>
            <person name="Shirasu K."/>
        </authorList>
    </citation>
    <scope>NUCLEOTIDE SEQUENCE [LARGE SCALE GENOMIC DNA]</scope>
    <source>
        <strain evidence="2">cv. UVA1</strain>
    </source>
</reference>
<gene>
    <name evidence="1" type="ORF">STAS_24919</name>
</gene>
<sequence>MEELKMWSTNKFYVQDMTIMMKVSHKYKVHVWGEYKVVGGRWWICMKWCPGGIPTDMWGALDLFLLLQIRQSFIDQQQQIHPQYQDQQVKKANPTSSQLGSIFEAQFKPMQ</sequence>
<keyword evidence="1" id="KW-0418">Kinase</keyword>
<dbReference type="GO" id="GO:0016301">
    <property type="term" value="F:kinase activity"/>
    <property type="evidence" value="ECO:0007669"/>
    <property type="project" value="UniProtKB-KW"/>
</dbReference>